<accession>A0A8H4IXC9</accession>
<evidence type="ECO:0000256" key="1">
    <source>
        <dbReference type="PROSITE-ProRule" id="PRU00723"/>
    </source>
</evidence>
<dbReference type="InterPro" id="IPR000571">
    <property type="entry name" value="Znf_CCCH"/>
</dbReference>
<feature type="compositionally biased region" description="Basic and acidic residues" evidence="2">
    <location>
        <begin position="226"/>
        <end position="235"/>
    </location>
</feature>
<feature type="compositionally biased region" description="Basic and acidic residues" evidence="2">
    <location>
        <begin position="504"/>
        <end position="521"/>
    </location>
</feature>
<dbReference type="EMBL" id="WWBZ02000016">
    <property type="protein sequence ID" value="KAF4309305.1"/>
    <property type="molecule type" value="Genomic_DNA"/>
</dbReference>
<keyword evidence="5" id="KW-1185">Reference proteome</keyword>
<evidence type="ECO:0000313" key="4">
    <source>
        <dbReference type="EMBL" id="KAF4309305.1"/>
    </source>
</evidence>
<dbReference type="PROSITE" id="PS50103">
    <property type="entry name" value="ZF_C3H1"/>
    <property type="match status" value="1"/>
</dbReference>
<feature type="region of interest" description="Disordered" evidence="2">
    <location>
        <begin position="96"/>
        <end position="164"/>
    </location>
</feature>
<sequence length="527" mass="56792">MTPPPIPTTDPTPPGSPPLYKPYLRPSWFIQRDRGAYVPVIPVDELPPDIHLEGAPRELNMDDAQGMRFLERLPPNGQTYSLATTLRPLRLSALISPAPPPGDSAADAPATYGHGRTQSDAAFTTTPADPHPPGIAGDPGPKSGSLAMRTRPLPPSGREPDPTRKEYCTYWIKTGECDFTQQGCLFKHEMPDLQTLREKVGIGSVPHWYQVRCAMDARRTAGTRAETPEWLRERSEEVEEEESESEDEGTARDPRAPDDEVRRRAQERALVDLETPATPTTSTRRRRSISDAQADLCKLMRAAALPQSPVAAAAPSTPTRLPSGRQSAASSHHIEPAAARTASPSLLPRKRIPEMKRFFPHPPPISTQFSTTATTTAPRSATPHSPLTTAAATPRSAIPKPCPASTFIHEQDAAYASDASNASAAASSSSSTGVVPPPATRLPVKRTTPQRQRMSFPMAGGLGASRHAADEDDVPSFEPKGVVRAGLKKEDVGEGAKGKAKGRRNGDGGAEKKRSEKRESRVPVPVK</sequence>
<keyword evidence="1" id="KW-0862">Zinc</keyword>
<dbReference type="OrthoDB" id="5355510at2759"/>
<dbReference type="Proteomes" id="UP000572817">
    <property type="component" value="Unassembled WGS sequence"/>
</dbReference>
<gene>
    <name evidence="4" type="ORF">GTA08_BOTSDO03166</name>
</gene>
<feature type="compositionally biased region" description="Polar residues" evidence="2">
    <location>
        <begin position="116"/>
        <end position="127"/>
    </location>
</feature>
<feature type="domain" description="C3H1-type" evidence="3">
    <location>
        <begin position="162"/>
        <end position="191"/>
    </location>
</feature>
<feature type="region of interest" description="Disordered" evidence="2">
    <location>
        <begin position="219"/>
        <end position="289"/>
    </location>
</feature>
<comment type="caution">
    <text evidence="4">The sequence shown here is derived from an EMBL/GenBank/DDBJ whole genome shotgun (WGS) entry which is preliminary data.</text>
</comment>
<feature type="region of interest" description="Disordered" evidence="2">
    <location>
        <begin position="308"/>
        <end position="527"/>
    </location>
</feature>
<dbReference type="GO" id="GO:0008270">
    <property type="term" value="F:zinc ion binding"/>
    <property type="evidence" value="ECO:0007669"/>
    <property type="project" value="UniProtKB-KW"/>
</dbReference>
<keyword evidence="1" id="KW-0479">Metal-binding</keyword>
<reference evidence="4" key="1">
    <citation type="submission" date="2020-04" db="EMBL/GenBank/DDBJ databases">
        <title>Genome Assembly and Annotation of Botryosphaeria dothidea sdau 11-99, a Latent Pathogen of Apple Fruit Ring Rot in China.</title>
        <authorList>
            <person name="Yu C."/>
            <person name="Diao Y."/>
            <person name="Lu Q."/>
            <person name="Zhao J."/>
            <person name="Cui S."/>
            <person name="Peng C."/>
            <person name="He B."/>
            <person name="Liu H."/>
        </authorList>
    </citation>
    <scope>NUCLEOTIDE SEQUENCE [LARGE SCALE GENOMIC DNA]</scope>
    <source>
        <strain evidence="4">Sdau11-99</strain>
    </source>
</reference>
<name>A0A8H4IXC9_9PEZI</name>
<feature type="zinc finger region" description="C3H1-type" evidence="1">
    <location>
        <begin position="162"/>
        <end position="191"/>
    </location>
</feature>
<keyword evidence="1" id="KW-0863">Zinc-finger</keyword>
<feature type="compositionally biased region" description="Acidic residues" evidence="2">
    <location>
        <begin position="236"/>
        <end position="248"/>
    </location>
</feature>
<feature type="compositionally biased region" description="Basic and acidic residues" evidence="2">
    <location>
        <begin position="487"/>
        <end position="497"/>
    </location>
</feature>
<evidence type="ECO:0000313" key="5">
    <source>
        <dbReference type="Proteomes" id="UP000572817"/>
    </source>
</evidence>
<organism evidence="4 5">
    <name type="scientific">Botryosphaeria dothidea</name>
    <dbReference type="NCBI Taxonomy" id="55169"/>
    <lineage>
        <taxon>Eukaryota</taxon>
        <taxon>Fungi</taxon>
        <taxon>Dikarya</taxon>
        <taxon>Ascomycota</taxon>
        <taxon>Pezizomycotina</taxon>
        <taxon>Dothideomycetes</taxon>
        <taxon>Dothideomycetes incertae sedis</taxon>
        <taxon>Botryosphaeriales</taxon>
        <taxon>Botryosphaeriaceae</taxon>
        <taxon>Botryosphaeria</taxon>
    </lineage>
</organism>
<evidence type="ECO:0000256" key="2">
    <source>
        <dbReference type="SAM" id="MobiDB-lite"/>
    </source>
</evidence>
<dbReference type="AlphaFoldDB" id="A0A8H4IXC9"/>
<feature type="compositionally biased region" description="Low complexity" evidence="2">
    <location>
        <begin position="413"/>
        <end position="431"/>
    </location>
</feature>
<evidence type="ECO:0000259" key="3">
    <source>
        <dbReference type="PROSITE" id="PS50103"/>
    </source>
</evidence>
<protein>
    <submittedName>
        <fullName evidence="4">C-x8-c-x5-c-x3-h type zinc finger protein</fullName>
    </submittedName>
</protein>
<feature type="compositionally biased region" description="Basic and acidic residues" evidence="2">
    <location>
        <begin position="249"/>
        <end position="271"/>
    </location>
</feature>
<proteinExistence type="predicted"/>
<feature type="compositionally biased region" description="Low complexity" evidence="2">
    <location>
        <begin position="370"/>
        <end position="386"/>
    </location>
</feature>
<feature type="compositionally biased region" description="Low complexity" evidence="2">
    <location>
        <begin position="308"/>
        <end position="319"/>
    </location>
</feature>